<reference evidence="2 3" key="1">
    <citation type="submission" date="2024-06" db="EMBL/GenBank/DDBJ databases">
        <title>Genomic Encyclopedia of Type Strains, Phase IV (KMG-IV): sequencing the most valuable type-strain genomes for metagenomic binning, comparative biology and taxonomic classification.</title>
        <authorList>
            <person name="Goeker M."/>
        </authorList>
    </citation>
    <scope>NUCLEOTIDE SEQUENCE [LARGE SCALE GENOMIC DNA]</scope>
    <source>
        <strain evidence="2 3">DSM 21331</strain>
    </source>
</reference>
<evidence type="ECO:0000313" key="3">
    <source>
        <dbReference type="Proteomes" id="UP001549145"/>
    </source>
</evidence>
<keyword evidence="3" id="KW-1185">Reference proteome</keyword>
<gene>
    <name evidence="2" type="ORF">ABID43_000045</name>
</gene>
<evidence type="ECO:0000313" key="2">
    <source>
        <dbReference type="EMBL" id="MET3690526.1"/>
    </source>
</evidence>
<protein>
    <recommendedName>
        <fullName evidence="4">Peptidase C1A papain C-terminal domain-containing protein</fullName>
    </recommendedName>
</protein>
<dbReference type="EMBL" id="JBEPMM010000001">
    <property type="protein sequence ID" value="MET3690526.1"/>
    <property type="molecule type" value="Genomic_DNA"/>
</dbReference>
<dbReference type="Proteomes" id="UP001549145">
    <property type="component" value="Unassembled WGS sequence"/>
</dbReference>
<evidence type="ECO:0008006" key="4">
    <source>
        <dbReference type="Google" id="ProtNLM"/>
    </source>
</evidence>
<dbReference type="RefSeq" id="WP_238277335.1">
    <property type="nucleotide sequence ID" value="NZ_BPQL01000021.1"/>
</dbReference>
<organism evidence="2 3">
    <name type="scientific">Methylobacterium goesingense</name>
    <dbReference type="NCBI Taxonomy" id="243690"/>
    <lineage>
        <taxon>Bacteria</taxon>
        <taxon>Pseudomonadati</taxon>
        <taxon>Pseudomonadota</taxon>
        <taxon>Alphaproteobacteria</taxon>
        <taxon>Hyphomicrobiales</taxon>
        <taxon>Methylobacteriaceae</taxon>
        <taxon>Methylobacterium</taxon>
    </lineage>
</organism>
<evidence type="ECO:0000256" key="1">
    <source>
        <dbReference type="SAM" id="SignalP"/>
    </source>
</evidence>
<feature type="chain" id="PRO_5045532325" description="Peptidase C1A papain C-terminal domain-containing protein" evidence="1">
    <location>
        <begin position="31"/>
        <end position="384"/>
    </location>
</feature>
<feature type="signal peptide" evidence="1">
    <location>
        <begin position="1"/>
        <end position="30"/>
    </location>
</feature>
<proteinExistence type="predicted"/>
<comment type="caution">
    <text evidence="2">The sequence shown here is derived from an EMBL/GenBank/DDBJ whole genome shotgun (WGS) entry which is preliminary data.</text>
</comment>
<keyword evidence="1" id="KW-0732">Signal</keyword>
<name>A0ABV2L151_9HYPH</name>
<sequence length="384" mass="43090">MRGRRSSRFPGPVIAACAAALATWALPALAQVDPRILPLQATHRRNPTCATVETRIPFDVHEGTRDVALSPSPREMPMNQGESAICFAYATADMISHRLGRQIAPLDVATKTYFADPERLAAIPALREHLKAHPNWRADIAWSRNAAEMSNIGNPKLLPYFDKIEGGEEDTAALLYNIGGLCEDRDLPSNDGYRYANPTLRRLRYRSRLAPRPMSFRSLAGTVPHLRHPQTDTFNAAWIAHVESRCRRVPLAVPLLPVSYRVAANQAEFVELRDSGTPPSQKAITRILAMIDYALDHGRVPTIGYSWYLLEDRDPKDPDLHADHASPVIARRKVGGTCQYRIQDNTGEYCARMREGMREACENGRVWVGEEALRRTLYSVTYLR</sequence>
<accession>A0ABV2L151</accession>